<dbReference type="RefSeq" id="WP_159456854.1">
    <property type="nucleotide sequence ID" value="NZ_FUHU01000004.1"/>
</dbReference>
<keyword evidence="8" id="KW-1185">Reference proteome</keyword>
<evidence type="ECO:0000256" key="1">
    <source>
        <dbReference type="ARBA" id="ARBA00010688"/>
    </source>
</evidence>
<keyword evidence="4 7" id="KW-0418">Kinase</keyword>
<keyword evidence="3" id="KW-0547">Nucleotide-binding</keyword>
<evidence type="ECO:0000256" key="2">
    <source>
        <dbReference type="ARBA" id="ARBA00022679"/>
    </source>
</evidence>
<dbReference type="GO" id="GO:0005524">
    <property type="term" value="F:ATP binding"/>
    <property type="evidence" value="ECO:0007669"/>
    <property type="project" value="UniProtKB-KW"/>
</dbReference>
<organism evidence="7 8">
    <name type="scientific">Agrococcus casei LMG 22410</name>
    <dbReference type="NCBI Taxonomy" id="1255656"/>
    <lineage>
        <taxon>Bacteria</taxon>
        <taxon>Bacillati</taxon>
        <taxon>Actinomycetota</taxon>
        <taxon>Actinomycetes</taxon>
        <taxon>Micrococcales</taxon>
        <taxon>Microbacteriaceae</taxon>
        <taxon>Agrococcus</taxon>
    </lineage>
</organism>
<dbReference type="Gene3D" id="3.40.1190.20">
    <property type="match status" value="1"/>
</dbReference>
<dbReference type="AlphaFoldDB" id="A0A1R4EVH8"/>
<evidence type="ECO:0000313" key="7">
    <source>
        <dbReference type="EMBL" id="SJM47586.1"/>
    </source>
</evidence>
<protein>
    <submittedName>
        <fullName evidence="7">Fructokinase</fullName>
        <ecNumber evidence="7">2.7.1.4</ecNumber>
    </submittedName>
</protein>
<dbReference type="InterPro" id="IPR029056">
    <property type="entry name" value="Ribokinase-like"/>
</dbReference>
<evidence type="ECO:0000313" key="8">
    <source>
        <dbReference type="Proteomes" id="UP000195787"/>
    </source>
</evidence>
<accession>A0A1R4EVH8</accession>
<dbReference type="EC" id="2.7.1.4" evidence="7"/>
<dbReference type="InterPro" id="IPR011611">
    <property type="entry name" value="PfkB_dom"/>
</dbReference>
<gene>
    <name evidence="7" type="ORF">CZ674_01110</name>
</gene>
<evidence type="ECO:0000256" key="3">
    <source>
        <dbReference type="ARBA" id="ARBA00022741"/>
    </source>
</evidence>
<dbReference type="Pfam" id="PF00294">
    <property type="entry name" value="PfkB"/>
    <property type="match status" value="1"/>
</dbReference>
<dbReference type="SUPFAM" id="SSF53613">
    <property type="entry name" value="Ribokinase-like"/>
    <property type="match status" value="1"/>
</dbReference>
<name>A0A1R4EVH8_9MICO</name>
<keyword evidence="5" id="KW-0067">ATP-binding</keyword>
<dbReference type="EMBL" id="FUHU01000004">
    <property type="protein sequence ID" value="SJM47586.1"/>
    <property type="molecule type" value="Genomic_DNA"/>
</dbReference>
<keyword evidence="2 7" id="KW-0808">Transferase</keyword>
<comment type="similarity">
    <text evidence="1">Belongs to the carbohydrate kinase PfkB family.</text>
</comment>
<proteinExistence type="inferred from homology"/>
<dbReference type="InterPro" id="IPR050306">
    <property type="entry name" value="PfkB_Carbo_kinase"/>
</dbReference>
<dbReference type="OrthoDB" id="9795789at2"/>
<evidence type="ECO:0000259" key="6">
    <source>
        <dbReference type="Pfam" id="PF00294"/>
    </source>
</evidence>
<dbReference type="GeneID" id="303171803"/>
<dbReference type="PANTHER" id="PTHR43085:SF1">
    <property type="entry name" value="PSEUDOURIDINE KINASE-RELATED"/>
    <property type="match status" value="1"/>
</dbReference>
<sequence>MTHRVAVIGDALIDIVDGRQIPGGAAFNVAVGLAKLGADVDLITMLADDEPGRALLRHAAEHGVRVHATDAPHGTATATATRVGESMEYVFNEAGRKRFFDVASKAAVIAEADCVVVSCVPLESDAQTEALQALQRMPIPFVLDANPRPGYLRDNDPATVAAFAANLRRLAAAATMLKLSDEDTRLLFELEPHDAAEQLLAAGLEVALVTEGPAGASIRTASLHEQRPIAHMDAPIVDTIGAGDATNATLALALLDEQPWGEALERAMLVAAATCRAPGGELQLP</sequence>
<reference evidence="7 8" key="1">
    <citation type="submission" date="2017-02" db="EMBL/GenBank/DDBJ databases">
        <authorList>
            <person name="Peterson S.W."/>
        </authorList>
    </citation>
    <scope>NUCLEOTIDE SEQUENCE [LARGE SCALE GENOMIC DNA]</scope>
    <source>
        <strain evidence="7 8">LMG 22410</strain>
    </source>
</reference>
<dbReference type="GO" id="GO:0008865">
    <property type="term" value="F:fructokinase activity"/>
    <property type="evidence" value="ECO:0007669"/>
    <property type="project" value="UniProtKB-EC"/>
</dbReference>
<evidence type="ECO:0000256" key="4">
    <source>
        <dbReference type="ARBA" id="ARBA00022777"/>
    </source>
</evidence>
<evidence type="ECO:0000256" key="5">
    <source>
        <dbReference type="ARBA" id="ARBA00022840"/>
    </source>
</evidence>
<feature type="domain" description="Carbohydrate kinase PfkB" evidence="6">
    <location>
        <begin position="17"/>
        <end position="281"/>
    </location>
</feature>
<dbReference type="PANTHER" id="PTHR43085">
    <property type="entry name" value="HEXOKINASE FAMILY MEMBER"/>
    <property type="match status" value="1"/>
</dbReference>
<dbReference type="Proteomes" id="UP000195787">
    <property type="component" value="Unassembled WGS sequence"/>
</dbReference>